<keyword evidence="3" id="KW-1185">Reference proteome</keyword>
<dbReference type="EMBL" id="MLQS01000016">
    <property type="protein sequence ID" value="OIJ20086.1"/>
    <property type="molecule type" value="Genomic_DNA"/>
</dbReference>
<dbReference type="STRING" id="472963.BKP45_10460"/>
<dbReference type="Gene3D" id="2.60.300.12">
    <property type="entry name" value="HesB-like domain"/>
    <property type="match status" value="1"/>
</dbReference>
<name>A0A1S2M647_9BACI</name>
<dbReference type="Pfam" id="PF01521">
    <property type="entry name" value="Fe-S_biosyn"/>
    <property type="match status" value="1"/>
</dbReference>
<evidence type="ECO:0000259" key="1">
    <source>
        <dbReference type="Pfam" id="PF01521"/>
    </source>
</evidence>
<organism evidence="2 3">
    <name type="scientific">Anaerobacillus alkalidiazotrophicus</name>
    <dbReference type="NCBI Taxonomy" id="472963"/>
    <lineage>
        <taxon>Bacteria</taxon>
        <taxon>Bacillati</taxon>
        <taxon>Bacillota</taxon>
        <taxon>Bacilli</taxon>
        <taxon>Bacillales</taxon>
        <taxon>Bacillaceae</taxon>
        <taxon>Anaerobacillus</taxon>
    </lineage>
</organism>
<dbReference type="InterPro" id="IPR000361">
    <property type="entry name" value="ATAP_core_dom"/>
</dbReference>
<dbReference type="RefSeq" id="WP_071389637.1">
    <property type="nucleotide sequence ID" value="NZ_MLQS01000016.1"/>
</dbReference>
<evidence type="ECO:0000313" key="2">
    <source>
        <dbReference type="EMBL" id="OIJ20086.1"/>
    </source>
</evidence>
<accession>A0A1S2M647</accession>
<dbReference type="SUPFAM" id="SSF89360">
    <property type="entry name" value="HesB-like domain"/>
    <property type="match status" value="1"/>
</dbReference>
<evidence type="ECO:0000313" key="3">
    <source>
        <dbReference type="Proteomes" id="UP000180057"/>
    </source>
</evidence>
<dbReference type="InterPro" id="IPR035903">
    <property type="entry name" value="HesB-like_dom_sf"/>
</dbReference>
<dbReference type="OrthoDB" id="1645729at2"/>
<proteinExistence type="predicted"/>
<comment type="caution">
    <text evidence="2">The sequence shown here is derived from an EMBL/GenBank/DDBJ whole genome shotgun (WGS) entry which is preliminary data.</text>
</comment>
<protein>
    <recommendedName>
        <fullName evidence="1">Core domain-containing protein</fullName>
    </recommendedName>
</protein>
<gene>
    <name evidence="2" type="ORF">BKP45_10460</name>
</gene>
<sequence>MEMRISEKAVELYKKEMDLVAGDALRLYVRVGGCGSGGFSVGVTKDEPSKKSFIKSKSGIRFFVEEEDFWYLNGMVIDFDEDLNYVTFDNPNLRDVENPNSN</sequence>
<reference evidence="2 3" key="1">
    <citation type="submission" date="2016-10" db="EMBL/GenBank/DDBJ databases">
        <title>Draft genome sequences of four alkaliphilic bacteria belonging to the Anaerobacillus genus.</title>
        <authorList>
            <person name="Bassil N.M."/>
            <person name="Lloyd J.R."/>
        </authorList>
    </citation>
    <scope>NUCLEOTIDE SEQUENCE [LARGE SCALE GENOMIC DNA]</scope>
    <source>
        <strain evidence="2 3">DSM 22531</strain>
    </source>
</reference>
<dbReference type="Proteomes" id="UP000180057">
    <property type="component" value="Unassembled WGS sequence"/>
</dbReference>
<feature type="domain" description="Core" evidence="1">
    <location>
        <begin position="1"/>
        <end position="92"/>
    </location>
</feature>
<dbReference type="AlphaFoldDB" id="A0A1S2M647"/>